<evidence type="ECO:0000313" key="1">
    <source>
        <dbReference type="EMBL" id="MBC6609881.1"/>
    </source>
</evidence>
<name>A0ABR7MFQ2_9BACT</name>
<protein>
    <recommendedName>
        <fullName evidence="3">Glucosidase</fullName>
    </recommendedName>
</protein>
<proteinExistence type="predicted"/>
<organism evidence="1 2">
    <name type="scientific">Hymenobacter citatus</name>
    <dbReference type="NCBI Taxonomy" id="2763506"/>
    <lineage>
        <taxon>Bacteria</taxon>
        <taxon>Pseudomonadati</taxon>
        <taxon>Bacteroidota</taxon>
        <taxon>Cytophagia</taxon>
        <taxon>Cytophagales</taxon>
        <taxon>Hymenobacteraceae</taxon>
        <taxon>Hymenobacter</taxon>
    </lineage>
</organism>
<evidence type="ECO:0008006" key="3">
    <source>
        <dbReference type="Google" id="ProtNLM"/>
    </source>
</evidence>
<sequence>MSPEHLRLAEDHAETAAWKKFGPYLTERQWGTVREDYSSDGNAWNYITHDMARSYAYRWGEEGIGGVSDARQLLCLGVGLWNGQDEMLKERLFGLTNGEGNHGEDVKEHYYYLDSTPTHSYMLEHHHPRPQLRSTGPGTVRLTHPELGKYQLYCDQGPALLFCDNDTKGVRLYNRPAEGKFYKGGINDYLVEGNQEAINAAQRGTKVAAHYHLTVAAGQAQTVRVRLCKTQHAAPFTDFAQVVAQRRQEADAFYATLQQGMGGNMLSACSDTEFVAEAMRKLRLSIHVTPKLNRGHLTNGEMALPLPCYTRVDIDMQKSGQQFMFCENSMGVVGMRLPLASGGLVFHPRSMVASFNTVSSLLKLLRYPHGSFARTQTHFHD</sequence>
<gene>
    <name evidence="1" type="ORF">H8B15_03040</name>
</gene>
<dbReference type="EMBL" id="JACSCY010000002">
    <property type="protein sequence ID" value="MBC6609881.1"/>
    <property type="molecule type" value="Genomic_DNA"/>
</dbReference>
<reference evidence="1 2" key="1">
    <citation type="submission" date="2020-08" db="EMBL/GenBank/DDBJ databases">
        <title>Hymenobacter sp.</title>
        <authorList>
            <person name="Kim M.K."/>
        </authorList>
    </citation>
    <scope>NUCLEOTIDE SEQUENCE [LARGE SCALE GENOMIC DNA]</scope>
    <source>
        <strain evidence="1 2">BT507</strain>
    </source>
</reference>
<keyword evidence="2" id="KW-1185">Reference proteome</keyword>
<accession>A0ABR7MFQ2</accession>
<evidence type="ECO:0000313" key="2">
    <source>
        <dbReference type="Proteomes" id="UP000622017"/>
    </source>
</evidence>
<comment type="caution">
    <text evidence="1">The sequence shown here is derived from an EMBL/GenBank/DDBJ whole genome shotgun (WGS) entry which is preliminary data.</text>
</comment>
<dbReference type="Proteomes" id="UP000622017">
    <property type="component" value="Unassembled WGS sequence"/>
</dbReference>